<keyword evidence="1" id="KW-1133">Transmembrane helix</keyword>
<dbReference type="EMBL" id="LK933105">
    <property type="protein sequence ID" value="CDT31296.1"/>
    <property type="molecule type" value="Genomic_DNA"/>
</dbReference>
<evidence type="ECO:0000313" key="4">
    <source>
        <dbReference type="EMBL" id="CDT31296.1"/>
    </source>
</evidence>
<evidence type="ECO:0000313" key="3">
    <source>
        <dbReference type="EMBL" id="CDS84434.1"/>
    </source>
</evidence>
<sequence length="259" mass="29292">MNKNILNNSFPEVPESFHNSLSKTLNSLPEREENYKMINNKTHKLPFRKGLVATLAITLILSTTALAVGHIYSLVGKSSTKATYTSIPTTEQVKKDFNFTPNIVSEFSNGYKFKGAYTVNKKAFDKENNVLGKSKTLSFEYKNGNDEISLDTANNVLGKSSDNLKVVDTYKDINISYEAFAQKFVPEGYKMTEQDKIDEKSGKYTFSVGPNNESDKVEVNKFKFLTWKQDEVYYSFTVQDSNLSMNDLVKMAHEVIDAK</sequence>
<dbReference type="AlphaFoldDB" id="A0A068ZZZ9"/>
<dbReference type="EMBL" id="LK932479">
    <property type="protein sequence ID" value="CDS83982.1"/>
    <property type="molecule type" value="Genomic_DNA"/>
</dbReference>
<proteinExistence type="predicted"/>
<evidence type="ECO:0000256" key="1">
    <source>
        <dbReference type="SAM" id="Phobius"/>
    </source>
</evidence>
<evidence type="ECO:0000313" key="2">
    <source>
        <dbReference type="EMBL" id="CDS83982.1"/>
    </source>
</evidence>
<accession>A0A068ZZZ9</accession>
<dbReference type="RefSeq" id="WP_021366247.1">
    <property type="nucleotide sequence ID" value="NZ_BBYB01000015.1"/>
</dbReference>
<feature type="transmembrane region" description="Helical" evidence="1">
    <location>
        <begin position="51"/>
        <end position="72"/>
    </location>
</feature>
<gene>
    <name evidence="2" type="primary">rsiT</name>
    <name evidence="4" type="ORF">BN1095_430007</name>
    <name evidence="2" type="ORF">BN1096_290007</name>
    <name evidence="3" type="ORF">BN1097_290008</name>
</gene>
<reference evidence="2" key="1">
    <citation type="submission" date="2014-07" db="EMBL/GenBank/DDBJ databases">
        <authorList>
            <person name="Monot Marc"/>
        </authorList>
    </citation>
    <scope>NUCLEOTIDE SEQUENCE</scope>
    <source>
        <strain evidence="4">7032989</strain>
        <strain evidence="3">7032994</strain>
    </source>
</reference>
<keyword evidence="1" id="KW-0472">Membrane</keyword>
<protein>
    <submittedName>
        <fullName evidence="2">Anti Sigma factors, ECF family</fullName>
    </submittedName>
</protein>
<dbReference type="EMBL" id="LK932364">
    <property type="protein sequence ID" value="CDS84434.1"/>
    <property type="molecule type" value="Genomic_DNA"/>
</dbReference>
<organism evidence="2">
    <name type="scientific">Clostridioides difficile</name>
    <name type="common">Peptoclostridium difficile</name>
    <dbReference type="NCBI Taxonomy" id="1496"/>
    <lineage>
        <taxon>Bacteria</taxon>
        <taxon>Bacillati</taxon>
        <taxon>Bacillota</taxon>
        <taxon>Clostridia</taxon>
        <taxon>Peptostreptococcales</taxon>
        <taxon>Peptostreptococcaceae</taxon>
        <taxon>Clostridioides</taxon>
    </lineage>
</organism>
<name>A0A068ZZZ9_CLODI</name>
<keyword evidence="1" id="KW-0812">Transmembrane</keyword>